<evidence type="ECO:0000313" key="3">
    <source>
        <dbReference type="Proteomes" id="UP000296706"/>
    </source>
</evidence>
<sequence>MHVLALLEHRADEVVEPLEAVDADETVVLVDKSDGMVTGYRRALQAARKQIKTQRPDVIIGGRAGIASLFALGLGTLYRIPTVIQLGGNPAKLYRDRRIEFRRRREFRQVLKYSFLTLVTWFLYRYASGFLVVSEALKREITPLVNCNPDKIEIVRVPIDHDHYATADGTAWRDRFDGDRLVVTVTNLAFEGKYEGVRETVDAMLPVLEADPEITYAVAGDGLYLESLRAYVDRAVDPHLRDRIQLLGFVDDVAGLYAAADLVVYLSSVDGYPNVVREAQATGRAVVATPSHGVAEQIEDGVDGVLVETTGEELTAAIDRLLTNPDERERLGENAQRRVAEENDPETIGAELLAALDRLR</sequence>
<dbReference type="PANTHER" id="PTHR45947:SF3">
    <property type="entry name" value="SULFOQUINOVOSYL TRANSFERASE SQD2"/>
    <property type="match status" value="1"/>
</dbReference>
<gene>
    <name evidence="2" type="ORF">DV733_11245</name>
</gene>
<dbReference type="AlphaFoldDB" id="A0A4D6HCG7"/>
<reference evidence="2 3" key="1">
    <citation type="journal article" date="2019" name="Nat. Commun.">
        <title>A new type of DNA phosphorothioation-based antiviral system in archaea.</title>
        <authorList>
            <person name="Xiong L."/>
            <person name="Liu S."/>
            <person name="Chen S."/>
            <person name="Xiao Y."/>
            <person name="Zhu B."/>
            <person name="Gao Y."/>
            <person name="Zhang Y."/>
            <person name="Chen B."/>
            <person name="Luo J."/>
            <person name="Deng Z."/>
            <person name="Chen X."/>
            <person name="Wang L."/>
            <person name="Chen S."/>
        </authorList>
    </citation>
    <scope>NUCLEOTIDE SEQUENCE [LARGE SCALE GENOMIC DNA]</scope>
    <source>
        <strain evidence="2 3">CBA1105</strain>
    </source>
</reference>
<dbReference type="InterPro" id="IPR050194">
    <property type="entry name" value="Glycosyltransferase_grp1"/>
</dbReference>
<dbReference type="OrthoDB" id="132546at2157"/>
<keyword evidence="2" id="KW-0808">Transferase</keyword>
<accession>A0A4D6HCG7</accession>
<dbReference type="Gene3D" id="3.40.50.2000">
    <property type="entry name" value="Glycogen Phosphorylase B"/>
    <property type="match status" value="2"/>
</dbReference>
<feature type="domain" description="Glycosyltransferase subfamily 4-like N-terminal" evidence="1">
    <location>
        <begin position="40"/>
        <end position="162"/>
    </location>
</feature>
<dbReference type="KEGG" id="hsn:DV733_11245"/>
<dbReference type="Pfam" id="PF13439">
    <property type="entry name" value="Glyco_transf_4"/>
    <property type="match status" value="1"/>
</dbReference>
<keyword evidence="3" id="KW-1185">Reference proteome</keyword>
<protein>
    <submittedName>
        <fullName evidence="2">Glycosyltransferase family 1 protein</fullName>
    </submittedName>
</protein>
<organism evidence="2 3">
    <name type="scientific">Halapricum salinum</name>
    <dbReference type="NCBI Taxonomy" id="1457250"/>
    <lineage>
        <taxon>Archaea</taxon>
        <taxon>Methanobacteriati</taxon>
        <taxon>Methanobacteriota</taxon>
        <taxon>Stenosarchaea group</taxon>
        <taxon>Halobacteria</taxon>
        <taxon>Halobacteriales</taxon>
        <taxon>Haloarculaceae</taxon>
        <taxon>Halapricum</taxon>
    </lineage>
</organism>
<proteinExistence type="predicted"/>
<dbReference type="SUPFAM" id="SSF53756">
    <property type="entry name" value="UDP-Glycosyltransferase/glycogen phosphorylase"/>
    <property type="match status" value="1"/>
</dbReference>
<dbReference type="InterPro" id="IPR028098">
    <property type="entry name" value="Glyco_trans_4-like_N"/>
</dbReference>
<dbReference type="CDD" id="cd03801">
    <property type="entry name" value="GT4_PimA-like"/>
    <property type="match status" value="1"/>
</dbReference>
<dbReference type="Proteomes" id="UP000296706">
    <property type="component" value="Chromosome"/>
</dbReference>
<dbReference type="GO" id="GO:0016757">
    <property type="term" value="F:glycosyltransferase activity"/>
    <property type="evidence" value="ECO:0007669"/>
    <property type="project" value="TreeGrafter"/>
</dbReference>
<dbReference type="PANTHER" id="PTHR45947">
    <property type="entry name" value="SULFOQUINOVOSYL TRANSFERASE SQD2"/>
    <property type="match status" value="1"/>
</dbReference>
<evidence type="ECO:0000259" key="1">
    <source>
        <dbReference type="Pfam" id="PF13439"/>
    </source>
</evidence>
<dbReference type="EMBL" id="CP031310">
    <property type="protein sequence ID" value="QCC51774.1"/>
    <property type="molecule type" value="Genomic_DNA"/>
</dbReference>
<name>A0A4D6HCG7_9EURY</name>
<evidence type="ECO:0000313" key="2">
    <source>
        <dbReference type="EMBL" id="QCC51774.1"/>
    </source>
</evidence>
<dbReference type="STRING" id="1457250.GCA_000755225_00641"/>
<dbReference type="Pfam" id="PF13692">
    <property type="entry name" value="Glyco_trans_1_4"/>
    <property type="match status" value="1"/>
</dbReference>